<protein>
    <submittedName>
        <fullName evidence="2">Uncharacterized protein</fullName>
    </submittedName>
</protein>
<feature type="compositionally biased region" description="Polar residues" evidence="1">
    <location>
        <begin position="278"/>
        <end position="309"/>
    </location>
</feature>
<feature type="compositionally biased region" description="Polar residues" evidence="1">
    <location>
        <begin position="334"/>
        <end position="349"/>
    </location>
</feature>
<dbReference type="Gene3D" id="3.30.200.20">
    <property type="entry name" value="Phosphorylase Kinase, domain 1"/>
    <property type="match status" value="1"/>
</dbReference>
<accession>A0ABQ9XZD7</accession>
<feature type="compositionally biased region" description="Polar residues" evidence="1">
    <location>
        <begin position="220"/>
        <end position="256"/>
    </location>
</feature>
<dbReference type="Proteomes" id="UP001281761">
    <property type="component" value="Unassembled WGS sequence"/>
</dbReference>
<dbReference type="InterPro" id="IPR011009">
    <property type="entry name" value="Kinase-like_dom_sf"/>
</dbReference>
<keyword evidence="3" id="KW-1185">Reference proteome</keyword>
<evidence type="ECO:0000256" key="1">
    <source>
        <dbReference type="SAM" id="MobiDB-lite"/>
    </source>
</evidence>
<proteinExistence type="predicted"/>
<gene>
    <name evidence="2" type="ORF">BLNAU_8159</name>
</gene>
<name>A0ABQ9XZD7_9EUKA</name>
<organism evidence="2 3">
    <name type="scientific">Blattamonas nauphoetae</name>
    <dbReference type="NCBI Taxonomy" id="2049346"/>
    <lineage>
        <taxon>Eukaryota</taxon>
        <taxon>Metamonada</taxon>
        <taxon>Preaxostyla</taxon>
        <taxon>Oxymonadida</taxon>
        <taxon>Blattamonas</taxon>
    </lineage>
</organism>
<dbReference type="SUPFAM" id="SSF56112">
    <property type="entry name" value="Protein kinase-like (PK-like)"/>
    <property type="match status" value="1"/>
</dbReference>
<dbReference type="EMBL" id="JARBJD010000051">
    <property type="protein sequence ID" value="KAK2956882.1"/>
    <property type="molecule type" value="Genomic_DNA"/>
</dbReference>
<feature type="region of interest" description="Disordered" evidence="1">
    <location>
        <begin position="177"/>
        <end position="349"/>
    </location>
</feature>
<dbReference type="Gene3D" id="1.10.510.10">
    <property type="entry name" value="Transferase(Phosphotransferase) domain 1"/>
    <property type="match status" value="1"/>
</dbReference>
<evidence type="ECO:0000313" key="3">
    <source>
        <dbReference type="Proteomes" id="UP001281761"/>
    </source>
</evidence>
<feature type="compositionally biased region" description="Low complexity" evidence="1">
    <location>
        <begin position="257"/>
        <end position="275"/>
    </location>
</feature>
<feature type="compositionally biased region" description="Polar residues" evidence="1">
    <location>
        <begin position="190"/>
        <end position="212"/>
    </location>
</feature>
<comment type="caution">
    <text evidence="2">The sequence shown here is derived from an EMBL/GenBank/DDBJ whole genome shotgun (WGS) entry which is preliminary data.</text>
</comment>
<reference evidence="2 3" key="1">
    <citation type="journal article" date="2022" name="bioRxiv">
        <title>Genomics of Preaxostyla Flagellates Illuminates Evolutionary Transitions and the Path Towards Mitochondrial Loss.</title>
        <authorList>
            <person name="Novak L.V.F."/>
            <person name="Treitli S.C."/>
            <person name="Pyrih J."/>
            <person name="Halakuc P."/>
            <person name="Pipaliya S.V."/>
            <person name="Vacek V."/>
            <person name="Brzon O."/>
            <person name="Soukal P."/>
            <person name="Eme L."/>
            <person name="Dacks J.B."/>
            <person name="Karnkowska A."/>
            <person name="Elias M."/>
            <person name="Hampl V."/>
        </authorList>
    </citation>
    <scope>NUCLEOTIDE SEQUENCE [LARGE SCALE GENOMIC DNA]</scope>
    <source>
        <strain evidence="2">NAU3</strain>
        <tissue evidence="2">Gut</tissue>
    </source>
</reference>
<sequence>MNQLEQYYKVLPIPDDEELKLVEKSKARQFMRQLPKHTNSLPSFLSSHNVVISAPVLHLLEKIFSFNPKNRPSALEILNHPFLSDYKGTGDESPFAAHKHSNDLQFPSDASLSLNYETKATHSSYKHLLFQEILRFRPRALSQCEYTIPEEEREVCELANPGISTWISQRHPNPLKLPRLPPPISSPNSAHTSVYSPKLSATNQPNSISAMSGQEEKPNETTSRPLLKTSTHPQPNHTPLTHSRGSSRVSTPNLTRQLVLSRSNSKSSLNSQSRRTQSHPLKQSGTGHRSTLSVGNLHSLSQSNQIPFNSSSQTSLQQTSKRIASKERLMGSGQMFSSTLSNSVPNCDS</sequence>
<evidence type="ECO:0000313" key="2">
    <source>
        <dbReference type="EMBL" id="KAK2956882.1"/>
    </source>
</evidence>
<feature type="compositionally biased region" description="Low complexity" evidence="1">
    <location>
        <begin position="310"/>
        <end position="320"/>
    </location>
</feature>